<comment type="caution">
    <text evidence="1">The sequence shown here is derived from an EMBL/GenBank/DDBJ whole genome shotgun (WGS) entry which is preliminary data.</text>
</comment>
<dbReference type="AlphaFoldDB" id="A0A2H6KDN2"/>
<keyword evidence="2" id="KW-1185">Reference proteome</keyword>
<organism evidence="1 2">
    <name type="scientific">Babesia ovata</name>
    <dbReference type="NCBI Taxonomy" id="189622"/>
    <lineage>
        <taxon>Eukaryota</taxon>
        <taxon>Sar</taxon>
        <taxon>Alveolata</taxon>
        <taxon>Apicomplexa</taxon>
        <taxon>Aconoidasida</taxon>
        <taxon>Piroplasmida</taxon>
        <taxon>Babesiidae</taxon>
        <taxon>Babesia</taxon>
    </lineage>
</organism>
<proteinExistence type="predicted"/>
<protein>
    <submittedName>
        <fullName evidence="1">Uncharacterized protein</fullName>
    </submittedName>
</protein>
<sequence>MVYHSLTQAPQNLKEAIDWLMALKGPYSKLTIQAMGAAIYDFLSDKPVGKMEVPALEEVKLISRSFLRKSQLQNHWSVERLVGRFSVRMSKSDGGLACNGHKDYLESDHVNVVRARRATPRTIAKNIGEVVHATGKFLDEIKNPAEYKSAYGPEVNWIQSCVNDPEACAVVFVGIAPMLYAGLRCLKDADSVEQWKWPEFKAPTSDGLLKAVGYEEQDCRAGISGYDVRKALSGVDLQILSIIYDIAGFWAFY</sequence>
<evidence type="ECO:0000313" key="1">
    <source>
        <dbReference type="EMBL" id="GBE61110.1"/>
    </source>
</evidence>
<name>A0A2H6KDN2_9APIC</name>
<dbReference type="GeneID" id="39874880"/>
<dbReference type="RefSeq" id="XP_028867353.1">
    <property type="nucleotide sequence ID" value="XM_029011520.1"/>
</dbReference>
<dbReference type="Proteomes" id="UP000236319">
    <property type="component" value="Unassembled WGS sequence"/>
</dbReference>
<dbReference type="VEuPathDB" id="PiroplasmaDB:BOVATA_026030"/>
<gene>
    <name evidence="1" type="ORF">BOVATA_026030</name>
</gene>
<dbReference type="EMBL" id="BDSA01000002">
    <property type="protein sequence ID" value="GBE61110.1"/>
    <property type="molecule type" value="Genomic_DNA"/>
</dbReference>
<accession>A0A2H6KDN2</accession>
<evidence type="ECO:0000313" key="2">
    <source>
        <dbReference type="Proteomes" id="UP000236319"/>
    </source>
</evidence>
<reference evidence="1 2" key="1">
    <citation type="journal article" date="2017" name="BMC Genomics">
        <title>Whole-genome assembly of Babesia ovata and comparative genomics between closely related pathogens.</title>
        <authorList>
            <person name="Yamagishi J."/>
            <person name="Asada M."/>
            <person name="Hakimi H."/>
            <person name="Tanaka T.Q."/>
            <person name="Sugimoto C."/>
            <person name="Kawazu S."/>
        </authorList>
    </citation>
    <scope>NUCLEOTIDE SEQUENCE [LARGE SCALE GENOMIC DNA]</scope>
    <source>
        <strain evidence="1 2">Miyake</strain>
    </source>
</reference>